<evidence type="ECO:0000256" key="4">
    <source>
        <dbReference type="ARBA" id="ARBA00022801"/>
    </source>
</evidence>
<evidence type="ECO:0000256" key="1">
    <source>
        <dbReference type="ARBA" id="ARBA00001913"/>
    </source>
</evidence>
<evidence type="ECO:0000313" key="9">
    <source>
        <dbReference type="EMBL" id="KAK7495659.1"/>
    </source>
</evidence>
<comment type="caution">
    <text evidence="9">The sequence shown here is derived from an EMBL/GenBank/DDBJ whole genome shotgun (WGS) entry which is preliminary data.</text>
</comment>
<evidence type="ECO:0000256" key="3">
    <source>
        <dbReference type="ARBA" id="ARBA00022723"/>
    </source>
</evidence>
<dbReference type="GO" id="GO:0008484">
    <property type="term" value="F:sulfuric ester hydrolase activity"/>
    <property type="evidence" value="ECO:0007669"/>
    <property type="project" value="UniProtKB-ARBA"/>
</dbReference>
<feature type="signal peptide" evidence="7">
    <location>
        <begin position="1"/>
        <end position="18"/>
    </location>
</feature>
<keyword evidence="10" id="KW-1185">Reference proteome</keyword>
<name>A0ABD0L7U7_9CAEN</name>
<dbReference type="Pfam" id="PF00884">
    <property type="entry name" value="Sulfatase"/>
    <property type="match status" value="1"/>
</dbReference>
<evidence type="ECO:0000256" key="2">
    <source>
        <dbReference type="ARBA" id="ARBA00008779"/>
    </source>
</evidence>
<dbReference type="InterPro" id="IPR017850">
    <property type="entry name" value="Alkaline_phosphatase_core_sf"/>
</dbReference>
<proteinExistence type="inferred from homology"/>
<dbReference type="Gene3D" id="3.40.720.10">
    <property type="entry name" value="Alkaline Phosphatase, subunit A"/>
    <property type="match status" value="1"/>
</dbReference>
<reference evidence="9 10" key="1">
    <citation type="journal article" date="2023" name="Sci. Data">
        <title>Genome assembly of the Korean intertidal mud-creeper Batillaria attramentaria.</title>
        <authorList>
            <person name="Patra A.K."/>
            <person name="Ho P.T."/>
            <person name="Jun S."/>
            <person name="Lee S.J."/>
            <person name="Kim Y."/>
            <person name="Won Y.J."/>
        </authorList>
    </citation>
    <scope>NUCLEOTIDE SEQUENCE [LARGE SCALE GENOMIC DNA]</scope>
    <source>
        <strain evidence="9">Wonlab-2016</strain>
    </source>
</reference>
<dbReference type="InterPro" id="IPR000917">
    <property type="entry name" value="Sulfatase_N"/>
</dbReference>
<dbReference type="GO" id="GO:0046872">
    <property type="term" value="F:metal ion binding"/>
    <property type="evidence" value="ECO:0007669"/>
    <property type="project" value="UniProtKB-KW"/>
</dbReference>
<evidence type="ECO:0000256" key="7">
    <source>
        <dbReference type="SAM" id="SignalP"/>
    </source>
</evidence>
<keyword evidence="3" id="KW-0479">Metal-binding</keyword>
<evidence type="ECO:0000259" key="8">
    <source>
        <dbReference type="Pfam" id="PF00884"/>
    </source>
</evidence>
<keyword evidence="7" id="KW-0732">Signal</keyword>
<comment type="similarity">
    <text evidence="2">Belongs to the sulfatase family.</text>
</comment>
<feature type="domain" description="Sulfatase N-terminal" evidence="8">
    <location>
        <begin position="30"/>
        <end position="354"/>
    </location>
</feature>
<gene>
    <name evidence="9" type="ORF">BaRGS_00013106</name>
</gene>
<organism evidence="9 10">
    <name type="scientific">Batillaria attramentaria</name>
    <dbReference type="NCBI Taxonomy" id="370345"/>
    <lineage>
        <taxon>Eukaryota</taxon>
        <taxon>Metazoa</taxon>
        <taxon>Spiralia</taxon>
        <taxon>Lophotrochozoa</taxon>
        <taxon>Mollusca</taxon>
        <taxon>Gastropoda</taxon>
        <taxon>Caenogastropoda</taxon>
        <taxon>Sorbeoconcha</taxon>
        <taxon>Cerithioidea</taxon>
        <taxon>Batillariidae</taxon>
        <taxon>Batillaria</taxon>
    </lineage>
</organism>
<accession>A0ABD0L7U7</accession>
<dbReference type="PROSITE" id="PS00523">
    <property type="entry name" value="SULFATASE_1"/>
    <property type="match status" value="1"/>
</dbReference>
<keyword evidence="6" id="KW-0325">Glycoprotein</keyword>
<dbReference type="AlphaFoldDB" id="A0ABD0L7U7"/>
<evidence type="ECO:0000256" key="6">
    <source>
        <dbReference type="ARBA" id="ARBA00023180"/>
    </source>
</evidence>
<keyword evidence="4" id="KW-0378">Hydrolase</keyword>
<dbReference type="InterPro" id="IPR024607">
    <property type="entry name" value="Sulfatase_CS"/>
</dbReference>
<dbReference type="PANTHER" id="PTHR10342:SF273">
    <property type="entry name" value="RE14504P"/>
    <property type="match status" value="1"/>
</dbReference>
<dbReference type="Gene3D" id="3.30.1120.10">
    <property type="match status" value="1"/>
</dbReference>
<sequence>MADQVVVMLPLLMTLVSSVGMGYAAASPRPHIILIVADDLGYNDVSFHGSNQIPTPNIDKLAYSGVLLNNYYVSPICTPTRSALMTGRHPIHTGMQNGVIFGDQPYGLPLSETLMPQHLKPFGYRSHIVGKWHLGMFANEYTPLYRGFESHFGYYQGCEDYYDHTYEAIPDQWGLDFRRDMQVLYNYTGYYSTQLFTDEAVRIINTHNKSEPLFLYLPYQAVHRGNADTPNPLQAPQSYIDRFPNIQNMKRRVYAAMVSALDDGVGAVYSALQNNKMADNAIIVFTTDNGGPANGYDYNAANNYPLRGVKATLWEGGVRGVGLIHSPLLSKSGYVSQNMLHVCDWLPTLYEAAGGNPTKLKNLDGVSAWKMLSTDGPPVRSEMLHNIDPIGQFAGIRVGDYKLVTGNIGNGYNDWYPPWQLADDDKRLHVDVFKSDTQVKDKSQGRIKHLPTDNLPGAYGAVRLGGRLGDGVFRMSMGTGDEQAMTQYTSGPVTIDCGPRPANASTNCNPIKSPCLFHIPSDPCEYNNLAASEPAIVSQLFLRITEYMYTMVPPGNQPSDPRGNPRLHNGTWVPWVVL</sequence>
<dbReference type="EMBL" id="JACVVK020000073">
    <property type="protein sequence ID" value="KAK7495659.1"/>
    <property type="molecule type" value="Genomic_DNA"/>
</dbReference>
<dbReference type="PANTHER" id="PTHR10342">
    <property type="entry name" value="ARYLSULFATASE"/>
    <property type="match status" value="1"/>
</dbReference>
<feature type="chain" id="PRO_5044800710" description="Sulfatase N-terminal domain-containing protein" evidence="7">
    <location>
        <begin position="19"/>
        <end position="578"/>
    </location>
</feature>
<comment type="cofactor">
    <cofactor evidence="1">
        <name>Ca(2+)</name>
        <dbReference type="ChEBI" id="CHEBI:29108"/>
    </cofactor>
</comment>
<keyword evidence="5" id="KW-0106">Calcium</keyword>
<dbReference type="PROSITE" id="PS00149">
    <property type="entry name" value="SULFATASE_2"/>
    <property type="match status" value="1"/>
</dbReference>
<dbReference type="CDD" id="cd16029">
    <property type="entry name" value="4-S"/>
    <property type="match status" value="1"/>
</dbReference>
<dbReference type="SUPFAM" id="SSF53649">
    <property type="entry name" value="Alkaline phosphatase-like"/>
    <property type="match status" value="1"/>
</dbReference>
<dbReference type="InterPro" id="IPR047115">
    <property type="entry name" value="ARSB"/>
</dbReference>
<evidence type="ECO:0000313" key="10">
    <source>
        <dbReference type="Proteomes" id="UP001519460"/>
    </source>
</evidence>
<protein>
    <recommendedName>
        <fullName evidence="8">Sulfatase N-terminal domain-containing protein</fullName>
    </recommendedName>
</protein>
<dbReference type="Proteomes" id="UP001519460">
    <property type="component" value="Unassembled WGS sequence"/>
</dbReference>
<evidence type="ECO:0000256" key="5">
    <source>
        <dbReference type="ARBA" id="ARBA00022837"/>
    </source>
</evidence>